<organism evidence="1 2">
    <name type="scientific">Nemania bipapillata</name>
    <dbReference type="NCBI Taxonomy" id="110536"/>
    <lineage>
        <taxon>Eukaryota</taxon>
        <taxon>Fungi</taxon>
        <taxon>Dikarya</taxon>
        <taxon>Ascomycota</taxon>
        <taxon>Pezizomycotina</taxon>
        <taxon>Sordariomycetes</taxon>
        <taxon>Xylariomycetidae</taxon>
        <taxon>Xylariales</taxon>
        <taxon>Xylariaceae</taxon>
        <taxon>Nemania</taxon>
    </lineage>
</organism>
<proteinExistence type="predicted"/>
<dbReference type="Proteomes" id="UP001153334">
    <property type="component" value="Unassembled WGS sequence"/>
</dbReference>
<dbReference type="EMBL" id="JAPESX010002123">
    <property type="protein sequence ID" value="KAJ8109257.1"/>
    <property type="molecule type" value="Genomic_DNA"/>
</dbReference>
<name>A0ACC2I1Q7_9PEZI</name>
<evidence type="ECO:0000313" key="1">
    <source>
        <dbReference type="EMBL" id="KAJ8109257.1"/>
    </source>
</evidence>
<gene>
    <name evidence="1" type="ORF">ONZ43_g6181</name>
</gene>
<reference evidence="1" key="1">
    <citation type="submission" date="2022-11" db="EMBL/GenBank/DDBJ databases">
        <title>Genome Sequence of Nemania bipapillata.</title>
        <authorList>
            <person name="Buettner E."/>
        </authorList>
    </citation>
    <scope>NUCLEOTIDE SEQUENCE</scope>
    <source>
        <strain evidence="1">CP14</strain>
    </source>
</reference>
<comment type="caution">
    <text evidence="1">The sequence shown here is derived from an EMBL/GenBank/DDBJ whole genome shotgun (WGS) entry which is preliminary data.</text>
</comment>
<sequence>MPCALSNTDSHLGTGLLFLFLLGLGHVPTHNHSHITKQYFHDYRNRSDYKLNRSIKFWHTNIERLDYFLLKWRRWMEYQLGYDGDDPYYFDYYDFPARWARFKWNIDDELCINHRKRLLLQFGKFYDCD</sequence>
<evidence type="ECO:0000313" key="2">
    <source>
        <dbReference type="Proteomes" id="UP001153334"/>
    </source>
</evidence>
<accession>A0ACC2I1Q7</accession>
<protein>
    <submittedName>
        <fullName evidence="1">Uncharacterized protein</fullName>
    </submittedName>
</protein>
<keyword evidence="2" id="KW-1185">Reference proteome</keyword>